<dbReference type="PRINTS" id="PR00471">
    <property type="entry name" value="ACETATEKNASE"/>
</dbReference>
<dbReference type="GO" id="GO:0016746">
    <property type="term" value="F:acyltransferase activity"/>
    <property type="evidence" value="ECO:0007669"/>
    <property type="project" value="InterPro"/>
</dbReference>
<evidence type="ECO:0000256" key="8">
    <source>
        <dbReference type="ARBA" id="ARBA00048596"/>
    </source>
</evidence>
<evidence type="ECO:0000256" key="9">
    <source>
        <dbReference type="HAMAP-Rule" id="MF_00542"/>
    </source>
</evidence>
<evidence type="ECO:0000256" key="2">
    <source>
        <dbReference type="ARBA" id="ARBA00008748"/>
    </source>
</evidence>
<evidence type="ECO:0000256" key="4">
    <source>
        <dbReference type="ARBA" id="ARBA00022679"/>
    </source>
</evidence>
<feature type="domain" description="Phosphate acetyl/butaryl transferase" evidence="11">
    <location>
        <begin position="18"/>
        <end position="348"/>
    </location>
</feature>
<keyword evidence="3 9" id="KW-0963">Cytoplasm</keyword>
<dbReference type="RefSeq" id="WP_316412607.1">
    <property type="nucleotide sequence ID" value="NZ_AP027080.1"/>
</dbReference>
<dbReference type="GO" id="GO:0005737">
    <property type="term" value="C:cytoplasm"/>
    <property type="evidence" value="ECO:0007669"/>
    <property type="project" value="UniProtKB-SubCell"/>
</dbReference>
<protein>
    <recommendedName>
        <fullName evidence="9">Probable butyrate kinase</fullName>
        <shortName evidence="9">BK</shortName>
        <ecNumber evidence="9">2.7.2.7</ecNumber>
    </recommendedName>
    <alternativeName>
        <fullName evidence="9">Branched-chain carboxylic acid kinase</fullName>
    </alternativeName>
</protein>
<dbReference type="PROSITE" id="PS01076">
    <property type="entry name" value="ACETATE_KINASE_2"/>
    <property type="match status" value="1"/>
</dbReference>
<name>A0AA48KB38_9BACT</name>
<dbReference type="InterPro" id="IPR023865">
    <property type="entry name" value="Aliphatic_acid_kinase_CS"/>
</dbReference>
<dbReference type="GO" id="GO:0006083">
    <property type="term" value="P:acetate metabolic process"/>
    <property type="evidence" value="ECO:0007669"/>
    <property type="project" value="TreeGrafter"/>
</dbReference>
<dbReference type="Gene3D" id="3.40.50.10950">
    <property type="match status" value="1"/>
</dbReference>
<keyword evidence="13" id="KW-1185">Reference proteome</keyword>
<dbReference type="GO" id="GO:0005524">
    <property type="term" value="F:ATP binding"/>
    <property type="evidence" value="ECO:0007669"/>
    <property type="project" value="UniProtKB-KW"/>
</dbReference>
<dbReference type="InterPro" id="IPR043129">
    <property type="entry name" value="ATPase_NBD"/>
</dbReference>
<organism evidence="12 13">
    <name type="scientific">Mesoterricola silvestris</name>
    <dbReference type="NCBI Taxonomy" id="2927979"/>
    <lineage>
        <taxon>Bacteria</taxon>
        <taxon>Pseudomonadati</taxon>
        <taxon>Acidobacteriota</taxon>
        <taxon>Holophagae</taxon>
        <taxon>Holophagales</taxon>
        <taxon>Holophagaceae</taxon>
        <taxon>Mesoterricola</taxon>
    </lineage>
</organism>
<dbReference type="CDD" id="cd24011">
    <property type="entry name" value="ASKHA_NBD_BK"/>
    <property type="match status" value="1"/>
</dbReference>
<evidence type="ECO:0000256" key="1">
    <source>
        <dbReference type="ARBA" id="ARBA00004496"/>
    </source>
</evidence>
<evidence type="ECO:0000259" key="11">
    <source>
        <dbReference type="Pfam" id="PF01515"/>
    </source>
</evidence>
<dbReference type="PANTHER" id="PTHR21060">
    <property type="entry name" value="ACETATE KINASE"/>
    <property type="match status" value="1"/>
</dbReference>
<dbReference type="InterPro" id="IPR000890">
    <property type="entry name" value="Aliphatic_acid_kin_short-chain"/>
</dbReference>
<evidence type="ECO:0000256" key="10">
    <source>
        <dbReference type="RuleBase" id="RU003835"/>
    </source>
</evidence>
<keyword evidence="7 9" id="KW-0067">ATP-binding</keyword>
<dbReference type="AlphaFoldDB" id="A0AA48KB38"/>
<dbReference type="SUPFAM" id="SSF53067">
    <property type="entry name" value="Actin-like ATPase domain"/>
    <property type="match status" value="2"/>
</dbReference>
<dbReference type="GO" id="GO:0047761">
    <property type="term" value="F:butyrate kinase activity"/>
    <property type="evidence" value="ECO:0007669"/>
    <property type="project" value="UniProtKB-UniRule"/>
</dbReference>
<dbReference type="KEGG" id="msil:METEAL_31160"/>
<sequence length="743" mass="81188">MFDIEGSMDQQILAEGRTRPAVVFPEALDPRIIEAACNLTRFARPVFLATEGEVREVIARDLAHLDPTRVEFALSESAFVDIGKRPDLVEQFARLHQEEQRAEGREVNLFDAMCWASVPVNFGICAVAQGHADTVVGGVSTGEKLFFRPMLKALKAQEHCCEAGIFVLPDEHPKDIMNENIVVFGDVGVNAVMTPEALAAAAVGTCAIARDLIPESVLPVIHGAIVSYSNRGSDEGPGPDLVRQATALVPALLEQRVQRGERYRTIQIEGEVKVNVALSQRSATYYQGGKDVKWPGSANVIICPNLDMGNLLYHLYATRFPDAKKFPVLFGLRFKGVDLAMDCTPEDIRLAVKASVLRMFKYGAWDETPKDTFFRRYRVLAINPGSTSTKIAFFEGEKERFTQELQHSAEELHPFEGQSITSQFAFRKEAILRFLADSGLTVDALDAVAGRGGLLWPMSHGTFTVNDLMAKDLLEGVQGDHASNLGGLIARELVAGSARPAFIVDPVVVDEVEEVAKITGVKRIRRVVISHALNQIATARRYAEERETFYERINVVVAHLGGGISVGAHCRGHYVDVNNALDGEGPFTPQRSGSLPVGQLIDLCFSGDLTREELKRLNKGRGGLIDLLGTADLRALEARYLAGEAEVVLVMDAMAYQIAKWITSLLPAFHGQPVDQVLLTGGMARCRPTVDYIRRSLAAMGCGVTVYPGENEMFALAKGALRVLAGKESPKTYTGRKSEPVMA</sequence>
<reference evidence="13" key="1">
    <citation type="journal article" date="2023" name="Int. J. Syst. Evol. Microbiol.">
        <title>Mesoterricola silvestris gen. nov., sp. nov., Mesoterricola sediminis sp. nov., Geothrix oryzae sp. nov., Geothrix edaphica sp. nov., Geothrix rubra sp. nov., and Geothrix limicola sp. nov., six novel members of Acidobacteriota isolated from soils.</title>
        <authorList>
            <person name="Itoh H."/>
            <person name="Sugisawa Y."/>
            <person name="Mise K."/>
            <person name="Xu Z."/>
            <person name="Kuniyasu M."/>
            <person name="Ushijima N."/>
            <person name="Kawano K."/>
            <person name="Kobayashi E."/>
            <person name="Shiratori Y."/>
            <person name="Masuda Y."/>
            <person name="Senoo K."/>
        </authorList>
    </citation>
    <scope>NUCLEOTIDE SEQUENCE [LARGE SCALE GENOMIC DNA]</scope>
    <source>
        <strain evidence="13">W79</strain>
    </source>
</reference>
<dbReference type="EC" id="2.7.2.7" evidence="9"/>
<dbReference type="Gene3D" id="3.40.50.10750">
    <property type="entry name" value="Isocitrate/Isopropylmalate dehydrogenase-like"/>
    <property type="match status" value="1"/>
</dbReference>
<dbReference type="InterPro" id="IPR011245">
    <property type="entry name" value="Butyrate_kin"/>
</dbReference>
<comment type="catalytic activity">
    <reaction evidence="8 9">
        <text>butanoate + ATP = butanoyl phosphate + ADP</text>
        <dbReference type="Rhea" id="RHEA:13585"/>
        <dbReference type="ChEBI" id="CHEBI:17968"/>
        <dbReference type="ChEBI" id="CHEBI:30616"/>
        <dbReference type="ChEBI" id="CHEBI:58079"/>
        <dbReference type="ChEBI" id="CHEBI:456216"/>
        <dbReference type="EC" id="2.7.2.7"/>
    </reaction>
</comment>
<evidence type="ECO:0000256" key="6">
    <source>
        <dbReference type="ARBA" id="ARBA00022777"/>
    </source>
</evidence>
<comment type="similarity">
    <text evidence="2 9 10">Belongs to the acetokinase family.</text>
</comment>
<dbReference type="Pfam" id="PF01515">
    <property type="entry name" value="PTA_PTB"/>
    <property type="match status" value="1"/>
</dbReference>
<dbReference type="PANTHER" id="PTHR21060:SF3">
    <property type="entry name" value="BUTYRATE KINASE 2-RELATED"/>
    <property type="match status" value="1"/>
</dbReference>
<dbReference type="GO" id="GO:0008776">
    <property type="term" value="F:acetate kinase activity"/>
    <property type="evidence" value="ECO:0007669"/>
    <property type="project" value="TreeGrafter"/>
</dbReference>
<keyword evidence="4 9" id="KW-0808">Transferase</keyword>
<dbReference type="InterPro" id="IPR042112">
    <property type="entry name" value="P_AcTrfase_dom2"/>
</dbReference>
<gene>
    <name evidence="9" type="primary">buk</name>
    <name evidence="12" type="ORF">METEAL_31160</name>
</gene>
<accession>A0AA48KB38</accession>
<dbReference type="InterPro" id="IPR042113">
    <property type="entry name" value="P_AcTrfase_dom1"/>
</dbReference>
<dbReference type="Gene3D" id="3.30.420.40">
    <property type="match status" value="2"/>
</dbReference>
<proteinExistence type="inferred from homology"/>
<dbReference type="HAMAP" id="MF_00542">
    <property type="entry name" value="Butyrate_kinase"/>
    <property type="match status" value="1"/>
</dbReference>
<dbReference type="NCBIfam" id="NF002834">
    <property type="entry name" value="PRK03011.1-5"/>
    <property type="match status" value="1"/>
</dbReference>
<evidence type="ECO:0000313" key="12">
    <source>
        <dbReference type="EMBL" id="BDU73942.1"/>
    </source>
</evidence>
<evidence type="ECO:0000256" key="5">
    <source>
        <dbReference type="ARBA" id="ARBA00022741"/>
    </source>
</evidence>
<dbReference type="InterPro" id="IPR002505">
    <property type="entry name" value="PTA_PTB"/>
</dbReference>
<keyword evidence="5 9" id="KW-0547">Nucleotide-binding</keyword>
<evidence type="ECO:0000256" key="3">
    <source>
        <dbReference type="ARBA" id="ARBA00022490"/>
    </source>
</evidence>
<evidence type="ECO:0000313" key="13">
    <source>
        <dbReference type="Proteomes" id="UP001238179"/>
    </source>
</evidence>
<dbReference type="EMBL" id="AP027080">
    <property type="protein sequence ID" value="BDU73942.1"/>
    <property type="molecule type" value="Genomic_DNA"/>
</dbReference>
<keyword evidence="6 9" id="KW-0418">Kinase</keyword>
<dbReference type="Proteomes" id="UP001238179">
    <property type="component" value="Chromosome"/>
</dbReference>
<evidence type="ECO:0000256" key="7">
    <source>
        <dbReference type="ARBA" id="ARBA00022840"/>
    </source>
</evidence>
<comment type="subcellular location">
    <subcellularLocation>
        <location evidence="1 9">Cytoplasm</location>
    </subcellularLocation>
</comment>
<dbReference type="NCBIfam" id="TIGR02707">
    <property type="entry name" value="butyr_kinase"/>
    <property type="match status" value="1"/>
</dbReference>
<dbReference type="PROSITE" id="PS01075">
    <property type="entry name" value="ACETATE_KINASE_1"/>
    <property type="match status" value="1"/>
</dbReference>
<dbReference type="Pfam" id="PF00871">
    <property type="entry name" value="Acetate_kinase"/>
    <property type="match status" value="1"/>
</dbReference>
<dbReference type="SUPFAM" id="SSF53659">
    <property type="entry name" value="Isocitrate/Isopropylmalate dehydrogenase-like"/>
    <property type="match status" value="1"/>
</dbReference>